<evidence type="ECO:0000259" key="1">
    <source>
        <dbReference type="SMART" id="SM00642"/>
    </source>
</evidence>
<dbReference type="EMBL" id="CAAHFG010000002">
    <property type="protein sequence ID" value="VGO15022.1"/>
    <property type="molecule type" value="Genomic_DNA"/>
</dbReference>
<sequence>MAAVALLLAFFIGAAQGGAGVMMQGFYWDCPEDWYGTMAAKASELRYMHGGYGIDRIWFPAPQKSHAGRHSMGYDPFDYYDLGQYHQKGSTATRFGTQDELKSAIARYRSLGIACMADIVLNHRAGGGEEANPNLDGATTWTDFSGVASGRCTWRFDQFHPSSREQADAGPFEGFPDVCHSGTAGPDLIQWGRWLADPANAGFDGGWRLDYVKGVNPPYLKEFIQGAGAAYSVLECWGDIPFIEKYLAESACPAAFDFPAFYTMAQVFNHQGDIRQLVDPSKVLAAKHPAQAVTFVANHDTDKDAHVESIVDNTLLAYAFILTYQGYPCIFWKDYFNYGLAEAGGKPGNGIKPLVWVRGALGGGQPDIQLLKADDDNLLAYGTRSGGPLAPGYLVAINNHPHEVRHAKVFTRNRFLWNKTLACHAWYSYAEGRNRQPEAIRCNDMGCAILEVPPRGYVVYSVATELPEPWAHQDIGRTGAQGSAMQVDGVYTVTASGADIEGGEDAFHYASTQVEGDAALIARIGRLDHTHPWAKAGIMIRDGHHASAANAAVLATPANGLCFQWRTAEGDRTHSVVVGGVEAPCWVGLKRMGNTFLAHYSQDGRKWRQIGAGQTIGMAPRATAGLAVTSHENGTLATAIIDNLSLASP</sequence>
<protein>
    <submittedName>
        <fullName evidence="2">Glucan 1,4-alpha-maltohexaosidase</fullName>
    </submittedName>
</protein>
<feature type="domain" description="Glycosyl hydrolase family 13 catalytic" evidence="1">
    <location>
        <begin position="20"/>
        <end position="358"/>
    </location>
</feature>
<dbReference type="SUPFAM" id="SSF51445">
    <property type="entry name" value="(Trans)glycosidases"/>
    <property type="match status" value="1"/>
</dbReference>
<organism evidence="2 3">
    <name type="scientific">Pontiella desulfatans</name>
    <dbReference type="NCBI Taxonomy" id="2750659"/>
    <lineage>
        <taxon>Bacteria</taxon>
        <taxon>Pseudomonadati</taxon>
        <taxon>Kiritimatiellota</taxon>
        <taxon>Kiritimatiellia</taxon>
        <taxon>Kiritimatiellales</taxon>
        <taxon>Pontiellaceae</taxon>
        <taxon>Pontiella</taxon>
    </lineage>
</organism>
<gene>
    <name evidence="2" type="ORF">PDESU_03602</name>
</gene>
<dbReference type="Gene3D" id="2.60.120.200">
    <property type="match status" value="1"/>
</dbReference>
<evidence type="ECO:0000313" key="2">
    <source>
        <dbReference type="EMBL" id="VGO15022.1"/>
    </source>
</evidence>
<dbReference type="PANTHER" id="PTHR43447">
    <property type="entry name" value="ALPHA-AMYLASE"/>
    <property type="match status" value="1"/>
</dbReference>
<dbReference type="Gene3D" id="3.20.20.80">
    <property type="entry name" value="Glycosidases"/>
    <property type="match status" value="1"/>
</dbReference>
<dbReference type="Proteomes" id="UP000366872">
    <property type="component" value="Unassembled WGS sequence"/>
</dbReference>
<accession>A0A6C2U4P0</accession>
<dbReference type="GO" id="GO:0005975">
    <property type="term" value="P:carbohydrate metabolic process"/>
    <property type="evidence" value="ECO:0007669"/>
    <property type="project" value="InterPro"/>
</dbReference>
<evidence type="ECO:0000313" key="3">
    <source>
        <dbReference type="Proteomes" id="UP000366872"/>
    </source>
</evidence>
<proteinExistence type="predicted"/>
<keyword evidence="3" id="KW-1185">Reference proteome</keyword>
<dbReference type="InterPro" id="IPR017853">
    <property type="entry name" value="GH"/>
</dbReference>
<name>A0A6C2U4P0_PONDE</name>
<reference evidence="2 3" key="1">
    <citation type="submission" date="2019-04" db="EMBL/GenBank/DDBJ databases">
        <authorList>
            <person name="Van Vliet M D."/>
        </authorList>
    </citation>
    <scope>NUCLEOTIDE SEQUENCE [LARGE SCALE GENOMIC DNA]</scope>
    <source>
        <strain evidence="2 3">F1</strain>
    </source>
</reference>
<dbReference type="AlphaFoldDB" id="A0A6C2U4P0"/>
<dbReference type="InterPro" id="IPR006047">
    <property type="entry name" value="GH13_cat_dom"/>
</dbReference>
<dbReference type="SMART" id="SM00642">
    <property type="entry name" value="Aamy"/>
    <property type="match status" value="1"/>
</dbReference>